<gene>
    <name evidence="2" type="ORF">UFOVP71_138</name>
</gene>
<organism evidence="2">
    <name type="scientific">uncultured Caudovirales phage</name>
    <dbReference type="NCBI Taxonomy" id="2100421"/>
    <lineage>
        <taxon>Viruses</taxon>
        <taxon>Duplodnaviria</taxon>
        <taxon>Heunggongvirae</taxon>
        <taxon>Uroviricota</taxon>
        <taxon>Caudoviricetes</taxon>
        <taxon>Peduoviridae</taxon>
        <taxon>Maltschvirus</taxon>
        <taxon>Maltschvirus maltsch</taxon>
    </lineage>
</organism>
<protein>
    <submittedName>
        <fullName evidence="2">Uncharacterized protein</fullName>
    </submittedName>
</protein>
<evidence type="ECO:0000256" key="1">
    <source>
        <dbReference type="SAM" id="MobiDB-lite"/>
    </source>
</evidence>
<reference evidence="2" key="1">
    <citation type="submission" date="2020-05" db="EMBL/GenBank/DDBJ databases">
        <authorList>
            <person name="Chiriac C."/>
            <person name="Salcher M."/>
            <person name="Ghai R."/>
            <person name="Kavagutti S V."/>
        </authorList>
    </citation>
    <scope>NUCLEOTIDE SEQUENCE</scope>
</reference>
<evidence type="ECO:0000313" key="2">
    <source>
        <dbReference type="EMBL" id="CAB4241600.1"/>
    </source>
</evidence>
<proteinExistence type="predicted"/>
<accession>A0A6J5TD93</accession>
<feature type="compositionally biased region" description="Basic residues" evidence="1">
    <location>
        <begin position="35"/>
        <end position="47"/>
    </location>
</feature>
<dbReference type="EMBL" id="LR797824">
    <property type="protein sequence ID" value="CAB4241600.1"/>
    <property type="molecule type" value="Genomic_DNA"/>
</dbReference>
<sequence>MSIYYQPTRRESIGGNAAAVKNPVKPPKPPVVKPMRTKPKPKPRPPKPKYSDVTQVTAVAFTIPLLIRLMELVHEAVESDEDLHFLLEKIIAIGLNELLDMNDYDEIVSVLYEYPEEVYPEDYTTQDSEE</sequence>
<name>A0A6J5TD93_9CAUD</name>
<feature type="region of interest" description="Disordered" evidence="1">
    <location>
        <begin position="1"/>
        <end position="51"/>
    </location>
</feature>